<protein>
    <submittedName>
        <fullName evidence="1">Uncharacterized protein</fullName>
    </submittedName>
</protein>
<evidence type="ECO:0000313" key="1">
    <source>
        <dbReference type="EMBL" id="KAI3776993.1"/>
    </source>
</evidence>
<gene>
    <name evidence="1" type="ORF">L1987_46786</name>
</gene>
<organism evidence="1 2">
    <name type="scientific">Smallanthus sonchifolius</name>
    <dbReference type="NCBI Taxonomy" id="185202"/>
    <lineage>
        <taxon>Eukaryota</taxon>
        <taxon>Viridiplantae</taxon>
        <taxon>Streptophyta</taxon>
        <taxon>Embryophyta</taxon>
        <taxon>Tracheophyta</taxon>
        <taxon>Spermatophyta</taxon>
        <taxon>Magnoliopsida</taxon>
        <taxon>eudicotyledons</taxon>
        <taxon>Gunneridae</taxon>
        <taxon>Pentapetalae</taxon>
        <taxon>asterids</taxon>
        <taxon>campanulids</taxon>
        <taxon>Asterales</taxon>
        <taxon>Asteraceae</taxon>
        <taxon>Asteroideae</taxon>
        <taxon>Heliantheae alliance</taxon>
        <taxon>Millerieae</taxon>
        <taxon>Smallanthus</taxon>
    </lineage>
</organism>
<reference evidence="2" key="1">
    <citation type="journal article" date="2022" name="Mol. Ecol. Resour.">
        <title>The genomes of chicory, endive, great burdock and yacon provide insights into Asteraceae palaeo-polyploidization history and plant inulin production.</title>
        <authorList>
            <person name="Fan W."/>
            <person name="Wang S."/>
            <person name="Wang H."/>
            <person name="Wang A."/>
            <person name="Jiang F."/>
            <person name="Liu H."/>
            <person name="Zhao H."/>
            <person name="Xu D."/>
            <person name="Zhang Y."/>
        </authorList>
    </citation>
    <scope>NUCLEOTIDE SEQUENCE [LARGE SCALE GENOMIC DNA]</scope>
    <source>
        <strain evidence="2">cv. Yunnan</strain>
    </source>
</reference>
<sequence>MITPYSFTRITTKHLFSSRSTVSEVLSFVLMNTPSEGTPEDGNQRRKSIGSGGGSGLAGGKARRYSIGVTSSRKSIGEEGNIVPNYLRASTGSCHDFCKFGKKHEHSKSSVPIKFKTTSVNRDRFTKTVVPLEKKKTTVKPSTNHEILTPAEPDKVTKKVVLVPSKKPQVLKQSSSTNGKAIKNELKTVQRSTYLVKTSPVVVNRDAGSEGSNGGIKKIDIKTVKKTCVTPRIVPAKKVDPKASFSRAVSLKTVKHRGVKQVSPLKDQNRMQKTAPKQRTDDKVQTKTLQGVEAEPEIKPETMEFDFIQSSMESFNDPICISSESFSGKNVVEEESMITRPFYENSEIFSDKELVEESLIAPAVVEISQSCSDEQVLEEESLIAPPLSESSESFYDDEVPEGESEYTDDEEVEVSEGSETADNDINEMETSVGSRNNIPRKGRMVISEDKDDKAVKLRFRRGKILDVQSENNGPRRLKFRRRIIEGNEDGQSVARRSYKNKTLDLQIEINGPRKLKFTKVKVIEGNEDKQGVSRRSFEKKYVEEKQDSINGPESVVLKHQGEQGKKDAQGLLNNVIEETASKLVETRKSKVKALVSAFETVISLQDGKPSST</sequence>
<reference evidence="1 2" key="2">
    <citation type="journal article" date="2022" name="Mol. Ecol. Resour.">
        <title>The genomes of chicory, endive, great burdock and yacon provide insights into Asteraceae paleo-polyploidization history and plant inulin production.</title>
        <authorList>
            <person name="Fan W."/>
            <person name="Wang S."/>
            <person name="Wang H."/>
            <person name="Wang A."/>
            <person name="Jiang F."/>
            <person name="Liu H."/>
            <person name="Zhao H."/>
            <person name="Xu D."/>
            <person name="Zhang Y."/>
        </authorList>
    </citation>
    <scope>NUCLEOTIDE SEQUENCE [LARGE SCALE GENOMIC DNA]</scope>
    <source>
        <strain evidence="2">cv. Yunnan</strain>
        <tissue evidence="1">Leaves</tissue>
    </source>
</reference>
<keyword evidence="2" id="KW-1185">Reference proteome</keyword>
<dbReference type="Proteomes" id="UP001056120">
    <property type="component" value="Linkage Group LG15"/>
</dbReference>
<evidence type="ECO:0000313" key="2">
    <source>
        <dbReference type="Proteomes" id="UP001056120"/>
    </source>
</evidence>
<accession>A0ACB9G0L6</accession>
<dbReference type="EMBL" id="CM042032">
    <property type="protein sequence ID" value="KAI3776993.1"/>
    <property type="molecule type" value="Genomic_DNA"/>
</dbReference>
<comment type="caution">
    <text evidence="1">The sequence shown here is derived from an EMBL/GenBank/DDBJ whole genome shotgun (WGS) entry which is preliminary data.</text>
</comment>
<proteinExistence type="predicted"/>
<name>A0ACB9G0L6_9ASTR</name>